<organism evidence="1 2">
    <name type="scientific">Flavobacterium croceum DSM 17960</name>
    <dbReference type="NCBI Taxonomy" id="1121886"/>
    <lineage>
        <taxon>Bacteria</taxon>
        <taxon>Pseudomonadati</taxon>
        <taxon>Bacteroidota</taxon>
        <taxon>Flavobacteriia</taxon>
        <taxon>Flavobacteriales</taxon>
        <taxon>Flavobacteriaceae</taxon>
        <taxon>Flavobacterium</taxon>
    </lineage>
</organism>
<dbReference type="AlphaFoldDB" id="A0A2S4N9V7"/>
<evidence type="ECO:0000313" key="1">
    <source>
        <dbReference type="EMBL" id="POS02472.1"/>
    </source>
</evidence>
<dbReference type="EMBL" id="PQNY01000004">
    <property type="protein sequence ID" value="POS02472.1"/>
    <property type="molecule type" value="Genomic_DNA"/>
</dbReference>
<reference evidence="1 2" key="1">
    <citation type="submission" date="2018-01" db="EMBL/GenBank/DDBJ databases">
        <title>Genomic Encyclopedia of Type Strains, Phase I: the one thousand microbial genomes (KMG-I) project.</title>
        <authorList>
            <person name="Goeker M."/>
        </authorList>
    </citation>
    <scope>NUCLEOTIDE SEQUENCE [LARGE SCALE GENOMIC DNA]</scope>
    <source>
        <strain evidence="1 2">DSM 17960</strain>
    </source>
</reference>
<proteinExistence type="predicted"/>
<evidence type="ECO:0008006" key="3">
    <source>
        <dbReference type="Google" id="ProtNLM"/>
    </source>
</evidence>
<protein>
    <recommendedName>
        <fullName evidence="3">DUF3820 family protein</fullName>
    </recommendedName>
</protein>
<comment type="caution">
    <text evidence="1">The sequence shown here is derived from an EMBL/GenBank/DDBJ whole genome shotgun (WGS) entry which is preliminary data.</text>
</comment>
<name>A0A2S4N9V7_9FLAO</name>
<dbReference type="Proteomes" id="UP000237056">
    <property type="component" value="Unassembled WGS sequence"/>
</dbReference>
<evidence type="ECO:0000313" key="2">
    <source>
        <dbReference type="Proteomes" id="UP000237056"/>
    </source>
</evidence>
<dbReference type="Pfam" id="PF12843">
    <property type="entry name" value="QSregVF_b"/>
    <property type="match status" value="1"/>
</dbReference>
<dbReference type="RefSeq" id="WP_103725524.1">
    <property type="nucleotide sequence ID" value="NZ_PQNY01000004.1"/>
</dbReference>
<dbReference type="InterPro" id="IPR024530">
    <property type="entry name" value="QSregVF_b"/>
</dbReference>
<sequence>MTPQQEQLLQLAKAKMPYGKYEGRFLIDLPEYYLLWLKNNRLPQGKLGEQILLIYEIKLNGLEPLIRKLQK</sequence>
<keyword evidence="2" id="KW-1185">Reference proteome</keyword>
<dbReference type="OrthoDB" id="9807855at2"/>
<accession>A0A2S4N9V7</accession>
<gene>
    <name evidence="1" type="ORF">Q361_104197</name>
</gene>